<keyword evidence="2" id="KW-1133">Transmembrane helix</keyword>
<feature type="region of interest" description="Disordered" evidence="1">
    <location>
        <begin position="1"/>
        <end position="24"/>
    </location>
</feature>
<evidence type="ECO:0000313" key="4">
    <source>
        <dbReference type="Proteomes" id="UP000008495"/>
    </source>
</evidence>
<sequence length="155" mass="14725">MTTAPTPPRPPGETPTGTAAATPGEEGSASVLALGLIGVLVVLLTAAAALASAVTAGHRAAAAADLSALAGATNYAITGDAGTACARADALARANAARLISCTVVGEDVAVTTTSTPSWPGLPEARARAQAGPAPEPSGGNQPLPEGDGGGPVRA</sequence>
<dbReference type="OrthoDB" id="10008981at2"/>
<gene>
    <name evidence="3" type="ORF">AUCHE_04_00590</name>
</gene>
<dbReference type="InterPro" id="IPR021202">
    <property type="entry name" value="Rv3654c-like"/>
</dbReference>
<feature type="compositionally biased region" description="Pro residues" evidence="1">
    <location>
        <begin position="1"/>
        <end position="13"/>
    </location>
</feature>
<dbReference type="NCBIfam" id="TIGR03816">
    <property type="entry name" value="tadE_like_DECH"/>
    <property type="match status" value="1"/>
</dbReference>
<evidence type="ECO:0000256" key="2">
    <source>
        <dbReference type="SAM" id="Phobius"/>
    </source>
</evidence>
<organism evidence="3 4">
    <name type="scientific">Austwickia chelonae NBRC 105200</name>
    <dbReference type="NCBI Taxonomy" id="1184607"/>
    <lineage>
        <taxon>Bacteria</taxon>
        <taxon>Bacillati</taxon>
        <taxon>Actinomycetota</taxon>
        <taxon>Actinomycetes</taxon>
        <taxon>Micrococcales</taxon>
        <taxon>Dermatophilaceae</taxon>
        <taxon>Austwickia</taxon>
    </lineage>
</organism>
<feature type="region of interest" description="Disordered" evidence="1">
    <location>
        <begin position="113"/>
        <end position="155"/>
    </location>
</feature>
<dbReference type="RefSeq" id="WP_006501770.1">
    <property type="nucleotide sequence ID" value="NZ_BAGZ01000004.1"/>
</dbReference>
<keyword evidence="4" id="KW-1185">Reference proteome</keyword>
<feature type="transmembrane region" description="Helical" evidence="2">
    <location>
        <begin position="31"/>
        <end position="51"/>
    </location>
</feature>
<dbReference type="eggNOG" id="ENOG5030KBH">
    <property type="taxonomic scope" value="Bacteria"/>
</dbReference>
<evidence type="ECO:0000256" key="1">
    <source>
        <dbReference type="SAM" id="MobiDB-lite"/>
    </source>
</evidence>
<reference evidence="3 4" key="1">
    <citation type="submission" date="2012-08" db="EMBL/GenBank/DDBJ databases">
        <title>Whole genome shotgun sequence of Austwickia chelonae NBRC 105200.</title>
        <authorList>
            <person name="Yoshida I."/>
            <person name="Hosoyama A."/>
            <person name="Tsuchikane K."/>
            <person name="Katsumata H."/>
            <person name="Ando Y."/>
            <person name="Ohji S."/>
            <person name="Hamada M."/>
            <person name="Tamura T."/>
            <person name="Yamazoe A."/>
            <person name="Yamazaki S."/>
            <person name="Fujita N."/>
        </authorList>
    </citation>
    <scope>NUCLEOTIDE SEQUENCE [LARGE SCALE GENOMIC DNA]</scope>
    <source>
        <strain evidence="3 4">NBRC 105200</strain>
    </source>
</reference>
<dbReference type="AlphaFoldDB" id="K6V4H4"/>
<comment type="caution">
    <text evidence="3">The sequence shown here is derived from an EMBL/GenBank/DDBJ whole genome shotgun (WGS) entry which is preliminary data.</text>
</comment>
<name>K6V4H4_9MICO</name>
<dbReference type="EMBL" id="BAGZ01000004">
    <property type="protein sequence ID" value="GAB77018.1"/>
    <property type="molecule type" value="Genomic_DNA"/>
</dbReference>
<keyword evidence="2" id="KW-0812">Transmembrane</keyword>
<protein>
    <submittedName>
        <fullName evidence="3">Uncharacterized protein</fullName>
    </submittedName>
</protein>
<dbReference type="Proteomes" id="UP000008495">
    <property type="component" value="Unassembled WGS sequence"/>
</dbReference>
<keyword evidence="2" id="KW-0472">Membrane</keyword>
<proteinExistence type="predicted"/>
<feature type="compositionally biased region" description="Low complexity" evidence="1">
    <location>
        <begin position="14"/>
        <end position="24"/>
    </location>
</feature>
<accession>K6V4H4</accession>
<evidence type="ECO:0000313" key="3">
    <source>
        <dbReference type="EMBL" id="GAB77018.1"/>
    </source>
</evidence>
<dbReference type="STRING" id="100225.SAMN05421595_2155"/>